<dbReference type="EMBL" id="JAFLNC010000001">
    <property type="protein sequence ID" value="MBO0332407.1"/>
    <property type="molecule type" value="Genomic_DNA"/>
</dbReference>
<name>A0ABS3F1L5_9PROT</name>
<protein>
    <submittedName>
        <fullName evidence="2">Divergent polysaccharide deacetylase family protein</fullName>
    </submittedName>
</protein>
<gene>
    <name evidence="2" type="ORF">J0X12_02200</name>
</gene>
<comment type="caution">
    <text evidence="2">The sequence shown here is derived from an EMBL/GenBank/DDBJ whole genome shotgun (WGS) entry which is preliminary data.</text>
</comment>
<evidence type="ECO:0000313" key="3">
    <source>
        <dbReference type="Proteomes" id="UP000664761"/>
    </source>
</evidence>
<dbReference type="PANTHER" id="PTHR30105:SF2">
    <property type="entry name" value="DIVERGENT POLYSACCHARIDE DEACETYLASE SUPERFAMILY"/>
    <property type="match status" value="1"/>
</dbReference>
<feature type="compositionally biased region" description="Low complexity" evidence="1">
    <location>
        <begin position="43"/>
        <end position="55"/>
    </location>
</feature>
<proteinExistence type="predicted"/>
<accession>A0ABS3F1L5</accession>
<reference evidence="2 3" key="1">
    <citation type="submission" date="2021-03" db="EMBL/GenBank/DDBJ databases">
        <title>Sneathiella sp. CAU 1612 isolated from Kang Won-do.</title>
        <authorList>
            <person name="Kim W."/>
        </authorList>
    </citation>
    <scope>NUCLEOTIDE SEQUENCE [LARGE SCALE GENOMIC DNA]</scope>
    <source>
        <strain evidence="2 3">CAU 1612</strain>
    </source>
</reference>
<feature type="compositionally biased region" description="Low complexity" evidence="1">
    <location>
        <begin position="99"/>
        <end position="111"/>
    </location>
</feature>
<dbReference type="SUPFAM" id="SSF88713">
    <property type="entry name" value="Glycoside hydrolase/deacetylase"/>
    <property type="match status" value="1"/>
</dbReference>
<keyword evidence="3" id="KW-1185">Reference proteome</keyword>
<dbReference type="CDD" id="cd10936">
    <property type="entry name" value="CE4_DAC2"/>
    <property type="match status" value="1"/>
</dbReference>
<feature type="compositionally biased region" description="Basic and acidic residues" evidence="1">
    <location>
        <begin position="77"/>
        <end position="88"/>
    </location>
</feature>
<evidence type="ECO:0000313" key="2">
    <source>
        <dbReference type="EMBL" id="MBO0332407.1"/>
    </source>
</evidence>
<feature type="region of interest" description="Disordered" evidence="1">
    <location>
        <begin position="17"/>
        <end position="265"/>
    </location>
</feature>
<dbReference type="PANTHER" id="PTHR30105">
    <property type="entry name" value="UNCHARACTERIZED YIBQ-RELATED"/>
    <property type="match status" value="1"/>
</dbReference>
<sequence>MSWSFFGKHNQKAALITTARTTINAPVQPKPQLPPEPQEDDIAPAATSSAPEPSSVNPEIPEAPKIGAISESAQEADPEKEITTKSDVEIEQPAQTGSTPTPTAFPEAETPLSREIAPPWGQEDLADDFNAASDPETFDQPQMEASGAIESPPQTEEVPESVDTSEDMLSTDDGLPPTTTAVEKRKEELATETAPDLEANDPPTDEVPDTKVEAQSQPEVLVPSKNPEIADPNTIPSDNPTDTQVGITEEVSPPSSASISPERPEKADDLAPELVTAIAESSEKPAKAAIKGTELPWQKYAGSFDYSDDRPRIAIVISEAGISAPRTRDAIEKLPAAVTLGFNPYGRNLQDLVDQAREAGHEVLLQLPMEPLGYPRIDPGPQAMRTDLTDDENQARLAWALTRFTGYAGVTNQMGSKFTSDPASIQSILTVLKEKGVLYLDSRTASDSVAADIAEKLDIPVAINNRFLDHKADGALIDARLEELESIAKRTGSAIGVAYPHSVTYQHLSEWAATLDQKGLVLAPVSALIRR</sequence>
<dbReference type="Gene3D" id="3.20.20.370">
    <property type="entry name" value="Glycoside hydrolase/deacetylase"/>
    <property type="match status" value="1"/>
</dbReference>
<dbReference type="Pfam" id="PF04748">
    <property type="entry name" value="Polysacc_deac_2"/>
    <property type="match status" value="1"/>
</dbReference>
<feature type="compositionally biased region" description="Acidic residues" evidence="1">
    <location>
        <begin position="157"/>
        <end position="170"/>
    </location>
</feature>
<dbReference type="RefSeq" id="WP_207041634.1">
    <property type="nucleotide sequence ID" value="NZ_JAFLNC010000001.1"/>
</dbReference>
<dbReference type="InterPro" id="IPR006837">
    <property type="entry name" value="Divergent_DAC"/>
</dbReference>
<feature type="compositionally biased region" description="Polar residues" evidence="1">
    <location>
        <begin position="234"/>
        <end position="246"/>
    </location>
</feature>
<dbReference type="InterPro" id="IPR011330">
    <property type="entry name" value="Glyco_hydro/deAcase_b/a-brl"/>
</dbReference>
<evidence type="ECO:0000256" key="1">
    <source>
        <dbReference type="SAM" id="MobiDB-lite"/>
    </source>
</evidence>
<dbReference type="Proteomes" id="UP000664761">
    <property type="component" value="Unassembled WGS sequence"/>
</dbReference>
<organism evidence="2 3">
    <name type="scientific">Sneathiella sedimenti</name>
    <dbReference type="NCBI Taxonomy" id="2816034"/>
    <lineage>
        <taxon>Bacteria</taxon>
        <taxon>Pseudomonadati</taxon>
        <taxon>Pseudomonadota</taxon>
        <taxon>Alphaproteobacteria</taxon>
        <taxon>Sneathiellales</taxon>
        <taxon>Sneathiellaceae</taxon>
        <taxon>Sneathiella</taxon>
    </lineage>
</organism>